<keyword evidence="1" id="KW-0732">Signal</keyword>
<name>A0ABQ4FU17_9ACTN</name>
<dbReference type="RefSeq" id="WP_204055912.1">
    <property type="nucleotide sequence ID" value="NZ_BAAAGP010000005.1"/>
</dbReference>
<accession>A0ABQ4FU17</accession>
<evidence type="ECO:0000313" key="2">
    <source>
        <dbReference type="EMBL" id="GIH38294.1"/>
    </source>
</evidence>
<sequence>MLRRLLVSGALVASALVAPAVAATPAGAVSLSAAHSASAAASCYTRVGNHWNCITPGAYCPAAAHGKYGYAKVTKRRYKCSYYSSDGRWHWKRAY</sequence>
<keyword evidence="3" id="KW-1185">Reference proteome</keyword>
<protein>
    <submittedName>
        <fullName evidence="2">Uncharacterized protein</fullName>
    </submittedName>
</protein>
<gene>
    <name evidence="2" type="ORF">Mco01_12940</name>
</gene>
<dbReference type="Proteomes" id="UP000603904">
    <property type="component" value="Unassembled WGS sequence"/>
</dbReference>
<dbReference type="EMBL" id="BOOC01000003">
    <property type="protein sequence ID" value="GIH38294.1"/>
    <property type="molecule type" value="Genomic_DNA"/>
</dbReference>
<organism evidence="2 3">
    <name type="scientific">Microbispora corallina</name>
    <dbReference type="NCBI Taxonomy" id="83302"/>
    <lineage>
        <taxon>Bacteria</taxon>
        <taxon>Bacillati</taxon>
        <taxon>Actinomycetota</taxon>
        <taxon>Actinomycetes</taxon>
        <taxon>Streptosporangiales</taxon>
        <taxon>Streptosporangiaceae</taxon>
        <taxon>Microbispora</taxon>
    </lineage>
</organism>
<comment type="caution">
    <text evidence="2">The sequence shown here is derived from an EMBL/GenBank/DDBJ whole genome shotgun (WGS) entry which is preliminary data.</text>
</comment>
<feature type="signal peptide" evidence="1">
    <location>
        <begin position="1"/>
        <end position="22"/>
    </location>
</feature>
<feature type="chain" id="PRO_5046730071" evidence="1">
    <location>
        <begin position="23"/>
        <end position="95"/>
    </location>
</feature>
<reference evidence="2 3" key="1">
    <citation type="submission" date="2021-01" db="EMBL/GenBank/DDBJ databases">
        <title>Whole genome shotgun sequence of Microbispora corallina NBRC 16416.</title>
        <authorList>
            <person name="Komaki H."/>
            <person name="Tamura T."/>
        </authorList>
    </citation>
    <scope>NUCLEOTIDE SEQUENCE [LARGE SCALE GENOMIC DNA]</scope>
    <source>
        <strain evidence="2 3">NBRC 16416</strain>
    </source>
</reference>
<evidence type="ECO:0000313" key="3">
    <source>
        <dbReference type="Proteomes" id="UP000603904"/>
    </source>
</evidence>
<proteinExistence type="predicted"/>
<evidence type="ECO:0000256" key="1">
    <source>
        <dbReference type="SAM" id="SignalP"/>
    </source>
</evidence>